<feature type="domain" description="LOB" evidence="3">
    <location>
        <begin position="4"/>
        <end position="105"/>
    </location>
</feature>
<protein>
    <recommendedName>
        <fullName evidence="3">LOB domain-containing protein</fullName>
    </recommendedName>
</protein>
<organism evidence="4 5">
    <name type="scientific">Coptis chinensis</name>
    <dbReference type="NCBI Taxonomy" id="261450"/>
    <lineage>
        <taxon>Eukaryota</taxon>
        <taxon>Viridiplantae</taxon>
        <taxon>Streptophyta</taxon>
        <taxon>Embryophyta</taxon>
        <taxon>Tracheophyta</taxon>
        <taxon>Spermatophyta</taxon>
        <taxon>Magnoliopsida</taxon>
        <taxon>Ranunculales</taxon>
        <taxon>Ranunculaceae</taxon>
        <taxon>Coptidoideae</taxon>
        <taxon>Coptis</taxon>
    </lineage>
</organism>
<proteinExistence type="inferred from homology"/>
<dbReference type="Proteomes" id="UP000631114">
    <property type="component" value="Unassembled WGS sequence"/>
</dbReference>
<dbReference type="EMBL" id="JADFTS010000006">
    <property type="protein sequence ID" value="KAF9600087.1"/>
    <property type="molecule type" value="Genomic_DNA"/>
</dbReference>
<evidence type="ECO:0000256" key="2">
    <source>
        <dbReference type="SAM" id="MobiDB-lite"/>
    </source>
</evidence>
<evidence type="ECO:0000313" key="5">
    <source>
        <dbReference type="Proteomes" id="UP000631114"/>
    </source>
</evidence>
<evidence type="ECO:0000259" key="3">
    <source>
        <dbReference type="PROSITE" id="PS50891"/>
    </source>
</evidence>
<feature type="compositionally biased region" description="Polar residues" evidence="2">
    <location>
        <begin position="130"/>
        <end position="141"/>
    </location>
</feature>
<comment type="similarity">
    <text evidence="1">Belongs to the LOB domain-containing protein family.</text>
</comment>
<feature type="region of interest" description="Disordered" evidence="2">
    <location>
        <begin position="125"/>
        <end position="150"/>
    </location>
</feature>
<evidence type="ECO:0000313" key="4">
    <source>
        <dbReference type="EMBL" id="KAF9600087.1"/>
    </source>
</evidence>
<sequence>MIPTRCAACKYLRRRCPSDCIFAPYFPPSDPQRFACVHKIYGASNVGKMLKQLKVEKRSEAVNSLQFEAQERIQNPVYGCLAIITQLQREIQTTEQMLAMTQAQITFHQQADLQGSSQFQDFQVPVHQAQAPSPSPSTVQQRHAVAGTSL</sequence>
<dbReference type="OrthoDB" id="684652at2759"/>
<dbReference type="PANTHER" id="PTHR31301:SF120">
    <property type="entry name" value="LOB DOMAIN-CONTAINING PROTEIN 23-RELATED"/>
    <property type="match status" value="1"/>
</dbReference>
<dbReference type="AlphaFoldDB" id="A0A835HKR2"/>
<gene>
    <name evidence="4" type="ORF">IFM89_002560</name>
</gene>
<dbReference type="InterPro" id="IPR004883">
    <property type="entry name" value="LOB"/>
</dbReference>
<keyword evidence="5" id="KW-1185">Reference proteome</keyword>
<evidence type="ECO:0000256" key="1">
    <source>
        <dbReference type="ARBA" id="ARBA00005474"/>
    </source>
</evidence>
<dbReference type="PANTHER" id="PTHR31301">
    <property type="entry name" value="LOB DOMAIN-CONTAINING PROTEIN 4-RELATED"/>
    <property type="match status" value="1"/>
</dbReference>
<name>A0A835HKR2_9MAGN</name>
<dbReference type="Pfam" id="PF03195">
    <property type="entry name" value="LOB"/>
    <property type="match status" value="1"/>
</dbReference>
<comment type="caution">
    <text evidence="4">The sequence shown here is derived from an EMBL/GenBank/DDBJ whole genome shotgun (WGS) entry which is preliminary data.</text>
</comment>
<accession>A0A835HKR2</accession>
<dbReference type="PROSITE" id="PS50891">
    <property type="entry name" value="LOB"/>
    <property type="match status" value="1"/>
</dbReference>
<reference evidence="4 5" key="1">
    <citation type="submission" date="2020-10" db="EMBL/GenBank/DDBJ databases">
        <title>The Coptis chinensis genome and diversification of protoberbering-type alkaloids.</title>
        <authorList>
            <person name="Wang B."/>
            <person name="Shu S."/>
            <person name="Song C."/>
            <person name="Liu Y."/>
        </authorList>
    </citation>
    <scope>NUCLEOTIDE SEQUENCE [LARGE SCALE GENOMIC DNA]</scope>
    <source>
        <strain evidence="4">HL-2020</strain>
        <tissue evidence="4">Leaf</tissue>
    </source>
</reference>